<evidence type="ECO:0000256" key="1">
    <source>
        <dbReference type="SAM" id="SignalP"/>
    </source>
</evidence>
<evidence type="ECO:0008006" key="4">
    <source>
        <dbReference type="Google" id="ProtNLM"/>
    </source>
</evidence>
<evidence type="ECO:0000313" key="3">
    <source>
        <dbReference type="Proteomes" id="UP000575241"/>
    </source>
</evidence>
<dbReference type="AlphaFoldDB" id="A0A7W7K3B5"/>
<accession>A0A7W7K3B5</accession>
<name>A0A7W7K3B5_9SPHN</name>
<dbReference type="Proteomes" id="UP000575241">
    <property type="component" value="Unassembled WGS sequence"/>
</dbReference>
<keyword evidence="3" id="KW-1185">Reference proteome</keyword>
<gene>
    <name evidence="2" type="ORF">HNP52_003391</name>
</gene>
<feature type="signal peptide" evidence="1">
    <location>
        <begin position="1"/>
        <end position="19"/>
    </location>
</feature>
<dbReference type="EMBL" id="JACHLN010000003">
    <property type="protein sequence ID" value="MBB4840299.1"/>
    <property type="molecule type" value="Genomic_DNA"/>
</dbReference>
<sequence>MKYVIAAVLLLTAAEPAHAQSFLKKLVKSTAATVIGGESRDGTVERVAETLIDLASSAKGSENSSPTASAGPGVPAGASSWQRYGIWSFKVDELAQGPDGHWQAIVSVRAETDHVGMRASEIDAFLIDADGQSIRDDGNLYDDKVTGTAAGLERDPGTNGMQRRDTARFRLLFPESKDLNPVTLRIRNSGADQVSNDYPMH</sequence>
<keyword evidence="1" id="KW-0732">Signal</keyword>
<feature type="chain" id="PRO_5031548485" description="DUF4352 domain-containing protein" evidence="1">
    <location>
        <begin position="20"/>
        <end position="201"/>
    </location>
</feature>
<reference evidence="2 3" key="1">
    <citation type="submission" date="2020-08" db="EMBL/GenBank/DDBJ databases">
        <title>Functional genomics of gut bacteria from endangered species of beetles.</title>
        <authorList>
            <person name="Carlos-Shanley C."/>
        </authorList>
    </citation>
    <scope>NUCLEOTIDE SEQUENCE [LARGE SCALE GENOMIC DNA]</scope>
    <source>
        <strain evidence="2 3">S00224</strain>
    </source>
</reference>
<dbReference type="RefSeq" id="WP_184168774.1">
    <property type="nucleotide sequence ID" value="NZ_JACHLN010000003.1"/>
</dbReference>
<organism evidence="2 3">
    <name type="scientific">Sphingomonas kyeonggiensis</name>
    <dbReference type="NCBI Taxonomy" id="1268553"/>
    <lineage>
        <taxon>Bacteria</taxon>
        <taxon>Pseudomonadati</taxon>
        <taxon>Pseudomonadota</taxon>
        <taxon>Alphaproteobacteria</taxon>
        <taxon>Sphingomonadales</taxon>
        <taxon>Sphingomonadaceae</taxon>
        <taxon>Sphingomonas</taxon>
    </lineage>
</organism>
<comment type="caution">
    <text evidence="2">The sequence shown here is derived from an EMBL/GenBank/DDBJ whole genome shotgun (WGS) entry which is preliminary data.</text>
</comment>
<evidence type="ECO:0000313" key="2">
    <source>
        <dbReference type="EMBL" id="MBB4840299.1"/>
    </source>
</evidence>
<protein>
    <recommendedName>
        <fullName evidence="4">DUF4352 domain-containing protein</fullName>
    </recommendedName>
</protein>
<proteinExistence type="predicted"/>